<keyword evidence="3 7" id="KW-0479">Metal-binding</keyword>
<evidence type="ECO:0000256" key="5">
    <source>
        <dbReference type="ARBA" id="ARBA00023004"/>
    </source>
</evidence>
<dbReference type="EMBL" id="JADCNL010000006">
    <property type="protein sequence ID" value="KAG0476731.1"/>
    <property type="molecule type" value="Genomic_DNA"/>
</dbReference>
<dbReference type="FunFam" id="1.10.630.10:FF:000043">
    <property type="entry name" value="Cytochrome P450 99A2"/>
    <property type="match status" value="1"/>
</dbReference>
<dbReference type="InterPro" id="IPR017972">
    <property type="entry name" value="Cyt_P450_CS"/>
</dbReference>
<dbReference type="Proteomes" id="UP000636800">
    <property type="component" value="Chromosome 6"/>
</dbReference>
<name>A0A835QTC0_VANPL</name>
<dbReference type="PROSITE" id="PS00086">
    <property type="entry name" value="CYTOCHROME_P450"/>
    <property type="match status" value="1"/>
</dbReference>
<keyword evidence="2 7" id="KW-0349">Heme</keyword>
<evidence type="ECO:0000256" key="8">
    <source>
        <dbReference type="RuleBase" id="RU000461"/>
    </source>
</evidence>
<proteinExistence type="inferred from homology"/>
<evidence type="ECO:0000256" key="2">
    <source>
        <dbReference type="ARBA" id="ARBA00022617"/>
    </source>
</evidence>
<evidence type="ECO:0000256" key="6">
    <source>
        <dbReference type="ARBA" id="ARBA00023033"/>
    </source>
</evidence>
<organism evidence="9 10">
    <name type="scientific">Vanilla planifolia</name>
    <name type="common">Vanilla</name>
    <dbReference type="NCBI Taxonomy" id="51239"/>
    <lineage>
        <taxon>Eukaryota</taxon>
        <taxon>Viridiplantae</taxon>
        <taxon>Streptophyta</taxon>
        <taxon>Embryophyta</taxon>
        <taxon>Tracheophyta</taxon>
        <taxon>Spermatophyta</taxon>
        <taxon>Magnoliopsida</taxon>
        <taxon>Liliopsida</taxon>
        <taxon>Asparagales</taxon>
        <taxon>Orchidaceae</taxon>
        <taxon>Vanilloideae</taxon>
        <taxon>Vanilleae</taxon>
        <taxon>Vanilla</taxon>
    </lineage>
</organism>
<evidence type="ECO:0000313" key="9">
    <source>
        <dbReference type="EMBL" id="KAG0476731.1"/>
    </source>
</evidence>
<dbReference type="AlphaFoldDB" id="A0A835QTC0"/>
<comment type="similarity">
    <text evidence="1 8">Belongs to the cytochrome P450 family.</text>
</comment>
<protein>
    <recommendedName>
        <fullName evidence="11">Premnaspirodiene oxygenase</fullName>
    </recommendedName>
</protein>
<dbReference type="GO" id="GO:0005506">
    <property type="term" value="F:iron ion binding"/>
    <property type="evidence" value="ECO:0007669"/>
    <property type="project" value="InterPro"/>
</dbReference>
<dbReference type="Gene3D" id="1.10.630.10">
    <property type="entry name" value="Cytochrome P450"/>
    <property type="match status" value="1"/>
</dbReference>
<evidence type="ECO:0000256" key="3">
    <source>
        <dbReference type="ARBA" id="ARBA00022723"/>
    </source>
</evidence>
<gene>
    <name evidence="9" type="ORF">HPP92_013572</name>
</gene>
<dbReference type="GO" id="GO:0004497">
    <property type="term" value="F:monooxygenase activity"/>
    <property type="evidence" value="ECO:0007669"/>
    <property type="project" value="UniProtKB-KW"/>
</dbReference>
<dbReference type="Pfam" id="PF00067">
    <property type="entry name" value="p450"/>
    <property type="match status" value="1"/>
</dbReference>
<evidence type="ECO:0008006" key="11">
    <source>
        <dbReference type="Google" id="ProtNLM"/>
    </source>
</evidence>
<dbReference type="PRINTS" id="PR00385">
    <property type="entry name" value="P450"/>
</dbReference>
<dbReference type="CDD" id="cd11072">
    <property type="entry name" value="CYP71-like"/>
    <property type="match status" value="1"/>
</dbReference>
<dbReference type="InterPro" id="IPR036396">
    <property type="entry name" value="Cyt_P450_sf"/>
</dbReference>
<keyword evidence="6 8" id="KW-0503">Monooxygenase</keyword>
<dbReference type="InterPro" id="IPR001128">
    <property type="entry name" value="Cyt_P450"/>
</dbReference>
<evidence type="ECO:0000256" key="1">
    <source>
        <dbReference type="ARBA" id="ARBA00010617"/>
    </source>
</evidence>
<dbReference type="PANTHER" id="PTHR47955">
    <property type="entry name" value="CYTOCHROME P450 FAMILY 71 PROTEIN"/>
    <property type="match status" value="1"/>
</dbReference>
<evidence type="ECO:0000313" key="10">
    <source>
        <dbReference type="Proteomes" id="UP000636800"/>
    </source>
</evidence>
<keyword evidence="10" id="KW-1185">Reference proteome</keyword>
<comment type="caution">
    <text evidence="9">The sequence shown here is derived from an EMBL/GenBank/DDBJ whole genome shotgun (WGS) entry which is preliminary data.</text>
</comment>
<reference evidence="9 10" key="1">
    <citation type="journal article" date="2020" name="Nat. Food">
        <title>A phased Vanilla planifolia genome enables genetic improvement of flavour and production.</title>
        <authorList>
            <person name="Hasing T."/>
            <person name="Tang H."/>
            <person name="Brym M."/>
            <person name="Khazi F."/>
            <person name="Huang T."/>
            <person name="Chambers A.H."/>
        </authorList>
    </citation>
    <scope>NUCLEOTIDE SEQUENCE [LARGE SCALE GENOMIC DNA]</scope>
    <source>
        <tissue evidence="9">Leaf</tissue>
    </source>
</reference>
<keyword evidence="4 8" id="KW-0560">Oxidoreductase</keyword>
<accession>A0A835QTC0</accession>
<evidence type="ECO:0000256" key="7">
    <source>
        <dbReference type="PIRSR" id="PIRSR602401-1"/>
    </source>
</evidence>
<dbReference type="PANTHER" id="PTHR47955:SF8">
    <property type="entry name" value="CYTOCHROME P450 71D11-LIKE"/>
    <property type="match status" value="1"/>
</dbReference>
<sequence length="508" mass="56927">MELLLFPALPIIVSTLLLLLLKQLRKGKHSAKPNLPPGPWKLPILGSIHHLLGEHPHRRLCTIAKTHGPLLHLKLGEVDLVVITSPDLVREVFKTHDLKFASRPELLAGKLIFYNGSDFGLAPYGKLWIQLRKICTMELLSVKRVKSFRFIREDEGNRLVESISAAAGSPVNLSKMLLSAANATIARAAFGKECAHEQSFLSAMKKTFKYLSGFSVVDVFPSLTFLGEIGGVRRGMQRVHRDIDAILNEIIEEHEAKGLKGDGEAEDLVDVLLKLQNQGGLDLPLTHNNVKAVILDLFLAGTDTSSATLEWAMTELVRNPNVMQKAQAEVRKALKGKTKVEEKDINKLTYLNNVLKETLRLHPTGPLLVPRLCRETVELGGYTVPAGSRVVVNAWAIMRDARWWEDPEKFMPERFEKQEALDSGGAAAFEYIPFGGGRRICPGLAFAYASMEYWLAVLLFHFDWELPERRRPEELDVEEAFGLTLTRKNDLLFGCNFSCRLMIVLQDK</sequence>
<feature type="binding site" description="axial binding residue" evidence="7">
    <location>
        <position position="441"/>
    </location>
    <ligand>
        <name>heme</name>
        <dbReference type="ChEBI" id="CHEBI:30413"/>
    </ligand>
    <ligandPart>
        <name>Fe</name>
        <dbReference type="ChEBI" id="CHEBI:18248"/>
    </ligandPart>
</feature>
<comment type="cofactor">
    <cofactor evidence="7">
        <name>heme</name>
        <dbReference type="ChEBI" id="CHEBI:30413"/>
    </cofactor>
</comment>
<evidence type="ECO:0000256" key="4">
    <source>
        <dbReference type="ARBA" id="ARBA00023002"/>
    </source>
</evidence>
<dbReference type="GO" id="GO:0016705">
    <property type="term" value="F:oxidoreductase activity, acting on paired donors, with incorporation or reduction of molecular oxygen"/>
    <property type="evidence" value="ECO:0007669"/>
    <property type="project" value="InterPro"/>
</dbReference>
<dbReference type="SUPFAM" id="SSF48264">
    <property type="entry name" value="Cytochrome P450"/>
    <property type="match status" value="1"/>
</dbReference>
<dbReference type="PRINTS" id="PR00463">
    <property type="entry name" value="EP450I"/>
</dbReference>
<keyword evidence="5 7" id="KW-0408">Iron</keyword>
<dbReference type="InterPro" id="IPR002401">
    <property type="entry name" value="Cyt_P450_E_grp-I"/>
</dbReference>
<dbReference type="GO" id="GO:0020037">
    <property type="term" value="F:heme binding"/>
    <property type="evidence" value="ECO:0007669"/>
    <property type="project" value="InterPro"/>
</dbReference>
<dbReference type="OrthoDB" id="10255630at2759"/>